<dbReference type="GO" id="GO:0102933">
    <property type="term" value="F:GDP-4-dehydro-6-deoxy-D-mannose-4-aminotransferase activity"/>
    <property type="evidence" value="ECO:0007669"/>
    <property type="project" value="UniProtKB-EC"/>
</dbReference>
<dbReference type="HOGENOM" id="CLU_033332_2_1_6"/>
<evidence type="ECO:0000313" key="14">
    <source>
        <dbReference type="Proteomes" id="UP000013084"/>
    </source>
</evidence>
<dbReference type="Pfam" id="PF01041">
    <property type="entry name" value="DegT_DnrJ_EryC1"/>
    <property type="match status" value="1"/>
</dbReference>
<evidence type="ECO:0000256" key="6">
    <source>
        <dbReference type="ARBA" id="ARBA00037999"/>
    </source>
</evidence>
<evidence type="ECO:0000256" key="5">
    <source>
        <dbReference type="ARBA" id="ARBA00022898"/>
    </source>
</evidence>
<evidence type="ECO:0000256" key="11">
    <source>
        <dbReference type="PIRSR" id="PIRSR000390-2"/>
    </source>
</evidence>
<keyword evidence="3 13" id="KW-0032">Aminotransferase</keyword>
<keyword evidence="4 13" id="KW-0808">Transferase</keyword>
<comment type="similarity">
    <text evidence="6 12">Belongs to the DegT/DnrJ/EryC1 family.</text>
</comment>
<feature type="modified residue" description="N6-(pyridoxal phosphate)lysine" evidence="11">
    <location>
        <position position="219"/>
    </location>
</feature>
<evidence type="ECO:0000313" key="13">
    <source>
        <dbReference type="EMBL" id="ENX61571.1"/>
    </source>
</evidence>
<dbReference type="Proteomes" id="UP000013084">
    <property type="component" value="Unassembled WGS sequence"/>
</dbReference>
<evidence type="ECO:0000256" key="9">
    <source>
        <dbReference type="ARBA" id="ARBA00074221"/>
    </source>
</evidence>
<dbReference type="PIRSF" id="PIRSF000390">
    <property type="entry name" value="PLP_StrS"/>
    <property type="match status" value="1"/>
</dbReference>
<dbReference type="InterPro" id="IPR000653">
    <property type="entry name" value="DegT/StrS_aminotransferase"/>
</dbReference>
<evidence type="ECO:0000256" key="7">
    <source>
        <dbReference type="ARBA" id="ARBA00051587"/>
    </source>
</evidence>
<name>N9T3A6_9GAMM</name>
<comment type="catalytic activity">
    <reaction evidence="7">
        <text>GDP-alpha-D-perosamine + 2-oxoglutarate = GDP-4-dehydro-alpha-D-rhamnose + L-glutamate</text>
        <dbReference type="Rhea" id="RHEA:36779"/>
        <dbReference type="ChEBI" id="CHEBI:16810"/>
        <dbReference type="ChEBI" id="CHEBI:29985"/>
        <dbReference type="ChEBI" id="CHEBI:57964"/>
        <dbReference type="ChEBI" id="CHEBI:73996"/>
        <dbReference type="EC" id="2.6.1.102"/>
    </reaction>
</comment>
<dbReference type="FunFam" id="3.40.640.10:FF:000090">
    <property type="entry name" value="Pyridoxal phosphate-dependent aminotransferase"/>
    <property type="match status" value="1"/>
</dbReference>
<protein>
    <recommendedName>
        <fullName evidence="9">GDP-perosamine synthase</fullName>
        <ecNumber evidence="8">2.6.1.102</ecNumber>
    </recommendedName>
</protein>
<evidence type="ECO:0000256" key="2">
    <source>
        <dbReference type="ARBA" id="ARBA00005125"/>
    </source>
</evidence>
<dbReference type="InterPro" id="IPR015424">
    <property type="entry name" value="PyrdxlP-dep_Trfase"/>
</dbReference>
<dbReference type="GO" id="GO:0030170">
    <property type="term" value="F:pyridoxal phosphate binding"/>
    <property type="evidence" value="ECO:0007669"/>
    <property type="project" value="TreeGrafter"/>
</dbReference>
<evidence type="ECO:0000256" key="4">
    <source>
        <dbReference type="ARBA" id="ARBA00022679"/>
    </source>
</evidence>
<dbReference type="PATRIC" id="fig|1217700.3.peg.572"/>
<proteinExistence type="inferred from homology"/>
<evidence type="ECO:0000256" key="3">
    <source>
        <dbReference type="ARBA" id="ARBA00022576"/>
    </source>
</evidence>
<dbReference type="PANTHER" id="PTHR30244">
    <property type="entry name" value="TRANSAMINASE"/>
    <property type="match status" value="1"/>
</dbReference>
<keyword evidence="5 11" id="KW-0663">Pyridoxal phosphate</keyword>
<comment type="pathway">
    <text evidence="2">Bacterial outer membrane biogenesis; LPS O-antigen biosynthesis.</text>
</comment>
<dbReference type="AlphaFoldDB" id="N9T3A6"/>
<dbReference type="GO" id="GO:0000271">
    <property type="term" value="P:polysaccharide biosynthetic process"/>
    <property type="evidence" value="ECO:0007669"/>
    <property type="project" value="TreeGrafter"/>
</dbReference>
<dbReference type="EC" id="2.6.1.102" evidence="8"/>
<accession>N9T3A6</accession>
<evidence type="ECO:0000256" key="1">
    <source>
        <dbReference type="ARBA" id="ARBA00001933"/>
    </source>
</evidence>
<dbReference type="RefSeq" id="WP_005200852.1">
    <property type="nucleotide sequence ID" value="NZ_KB850070.1"/>
</dbReference>
<dbReference type="InterPro" id="IPR015421">
    <property type="entry name" value="PyrdxlP-dep_Trfase_major"/>
</dbReference>
<evidence type="ECO:0000256" key="12">
    <source>
        <dbReference type="RuleBase" id="RU004508"/>
    </source>
</evidence>
<dbReference type="SUPFAM" id="SSF53383">
    <property type="entry name" value="PLP-dependent transferases"/>
    <property type="match status" value="1"/>
</dbReference>
<dbReference type="CDD" id="cd00616">
    <property type="entry name" value="AHBA_syn"/>
    <property type="match status" value="1"/>
</dbReference>
<dbReference type="InterPro" id="IPR026385">
    <property type="entry name" value="LegC-like"/>
</dbReference>
<dbReference type="PANTHER" id="PTHR30244:SF30">
    <property type="entry name" value="BLR5990 PROTEIN"/>
    <property type="match status" value="1"/>
</dbReference>
<dbReference type="EMBL" id="APRN01000030">
    <property type="protein sequence ID" value="ENX61571.1"/>
    <property type="molecule type" value="Genomic_DNA"/>
</dbReference>
<dbReference type="NCBIfam" id="TIGR04181">
    <property type="entry name" value="NHT_00031"/>
    <property type="match status" value="1"/>
</dbReference>
<dbReference type="InterPro" id="IPR015422">
    <property type="entry name" value="PyrdxlP-dep_Trfase_small"/>
</dbReference>
<dbReference type="Gene3D" id="3.90.1150.10">
    <property type="entry name" value="Aspartate Aminotransferase, domain 1"/>
    <property type="match status" value="1"/>
</dbReference>
<feature type="active site" description="Proton acceptor" evidence="10">
    <location>
        <position position="219"/>
    </location>
</feature>
<dbReference type="OrthoDB" id="9804264at2"/>
<sequence length="385" mass="42469">MSNLPEKYENLLGSIREVFGEGFIPLHAPVFNGNEKKYLAECIDTTFVSSVGAFVDRFEQMMAEIAGTKYAIATMNGTAALHLALILADVGENDEVITQPLTFVATCNAISYQKAHSVFVDVDKETLGLSPKALKDFLEKNAFIKNNQCINKNTSRVIKAVVPMHTFGISAAIDEIKAICTDWNLVLIEDAAEALGSRYKERALGSYGDLAAFSFNGNKIVTSGGGGCVVTNDEKIAKRAKHLSTTAKLPHAWQFFHDEVGYNYRLPNVNAALACAQLEQLPIFLEKKKQLASFYADICEKNDIPFISNTEGGESNFWLNAILVEDFSVRETLLAEANKRGIMMRPVWELMSDLPAFSECQNDGCETAKWLQERLVNIPSSVISL</sequence>
<dbReference type="Gene3D" id="3.40.640.10">
    <property type="entry name" value="Type I PLP-dependent aspartate aminotransferase-like (Major domain)"/>
    <property type="match status" value="1"/>
</dbReference>
<comment type="cofactor">
    <cofactor evidence="1">
        <name>pyridoxal 5'-phosphate</name>
        <dbReference type="ChEBI" id="CHEBI:597326"/>
    </cofactor>
</comment>
<comment type="caution">
    <text evidence="13">The sequence shown here is derived from an EMBL/GenBank/DDBJ whole genome shotgun (WGS) entry which is preliminary data.</text>
</comment>
<evidence type="ECO:0000256" key="8">
    <source>
        <dbReference type="ARBA" id="ARBA00066317"/>
    </source>
</evidence>
<gene>
    <name evidence="13" type="ORF">F902_00608</name>
</gene>
<organism evidence="13 14">
    <name type="scientific">Acinetobacter higginsii</name>
    <dbReference type="NCBI Taxonomy" id="70347"/>
    <lineage>
        <taxon>Bacteria</taxon>
        <taxon>Pseudomonadati</taxon>
        <taxon>Pseudomonadota</taxon>
        <taxon>Gammaproteobacteria</taxon>
        <taxon>Moraxellales</taxon>
        <taxon>Moraxellaceae</taxon>
        <taxon>Acinetobacter</taxon>
    </lineage>
</organism>
<evidence type="ECO:0000256" key="10">
    <source>
        <dbReference type="PIRSR" id="PIRSR000390-1"/>
    </source>
</evidence>
<reference evidence="13 14" key="1">
    <citation type="submission" date="2013-02" db="EMBL/GenBank/DDBJ databases">
        <title>The Genome Sequence of Acinetobacter sp. CIP 70.18.</title>
        <authorList>
            <consortium name="The Broad Institute Genome Sequencing Platform"/>
            <consortium name="The Broad Institute Genome Sequencing Center for Infectious Disease"/>
            <person name="Cerqueira G."/>
            <person name="Feldgarden M."/>
            <person name="Courvalin P."/>
            <person name="Perichon B."/>
            <person name="Grillot-Courvalin C."/>
            <person name="Clermont D."/>
            <person name="Rocha E."/>
            <person name="Yoon E.-J."/>
            <person name="Nemec A."/>
            <person name="Walker B."/>
            <person name="Young S.K."/>
            <person name="Zeng Q."/>
            <person name="Gargeya S."/>
            <person name="Fitzgerald M."/>
            <person name="Haas B."/>
            <person name="Abouelleil A."/>
            <person name="Alvarado L."/>
            <person name="Arachchi H.M."/>
            <person name="Berlin A.M."/>
            <person name="Chapman S.B."/>
            <person name="Dewar J."/>
            <person name="Goldberg J."/>
            <person name="Griggs A."/>
            <person name="Gujja S."/>
            <person name="Hansen M."/>
            <person name="Howarth C."/>
            <person name="Imamovic A."/>
            <person name="Larimer J."/>
            <person name="McCowan C."/>
            <person name="Murphy C."/>
            <person name="Neiman D."/>
            <person name="Pearson M."/>
            <person name="Priest M."/>
            <person name="Roberts A."/>
            <person name="Saif S."/>
            <person name="Shea T."/>
            <person name="Sisk P."/>
            <person name="Sykes S."/>
            <person name="Wortman J."/>
            <person name="Nusbaum C."/>
            <person name="Birren B."/>
        </authorList>
    </citation>
    <scope>NUCLEOTIDE SEQUENCE [LARGE SCALE GENOMIC DNA]</scope>
    <source>
        <strain evidence="13 14">CIP 70.18</strain>
    </source>
</reference>
<keyword evidence="14" id="KW-1185">Reference proteome</keyword>